<sequence>MERILGIIDLSLEAQRAGGQSQLLKPVISGLMIEHEVAPLAANMLPAYETRINPPAEDFARRMQNLLQHLVEGAPVAQVVYDVVIEGNTRHDATRLVDALRPLVEPFPTLGNSPNWRVRQ</sequence>
<dbReference type="EMBL" id="LR828261">
    <property type="protein sequence ID" value="CAD0304613.1"/>
    <property type="molecule type" value="Genomic_DNA"/>
</dbReference>
<dbReference type="EMBL" id="LR828261">
    <property type="protein sequence ID" value="CAD0304619.1"/>
    <property type="molecule type" value="Genomic_DNA"/>
</dbReference>
<gene>
    <name evidence="1" type="ORF">CFBP2533_05590</name>
</gene>
<organism evidence="1">
    <name type="scientific">Xanthomonas hortorum pv. pelargonii</name>
    <dbReference type="NCBI Taxonomy" id="453602"/>
    <lineage>
        <taxon>Bacteria</taxon>
        <taxon>Pseudomonadati</taxon>
        <taxon>Pseudomonadota</taxon>
        <taxon>Gammaproteobacteria</taxon>
        <taxon>Lysobacterales</taxon>
        <taxon>Lysobacteraceae</taxon>
        <taxon>Xanthomonas</taxon>
    </lineage>
</organism>
<accession>A0A6V7BQU4</accession>
<dbReference type="AlphaFoldDB" id="A0A6V7BQU4"/>
<reference evidence="1" key="1">
    <citation type="submission" date="2020-07" db="EMBL/GenBank/DDBJ databases">
        <authorList>
            <person name="Pothier F. J."/>
        </authorList>
    </citation>
    <scope>NUCLEOTIDE SEQUENCE</scope>
    <source>
        <strain evidence="1">CFBP 2533</strain>
    </source>
</reference>
<name>A0A6V7BQU4_9XANT</name>
<evidence type="ECO:0000313" key="1">
    <source>
        <dbReference type="EMBL" id="CAD0304613.1"/>
    </source>
</evidence>
<protein>
    <submittedName>
        <fullName evidence="1">Uncharacterized protein</fullName>
    </submittedName>
</protein>
<proteinExistence type="predicted"/>
<dbReference type="RefSeq" id="WP_168959946.1">
    <property type="nucleotide sequence ID" value="NZ_CP103838.1"/>
</dbReference>